<keyword evidence="3" id="KW-1185">Reference proteome</keyword>
<accession>A0ABR2L778</accession>
<gene>
    <name evidence="2" type="ORF">M9Y10_001138</name>
</gene>
<organism evidence="2 3">
    <name type="scientific">Tritrichomonas musculus</name>
    <dbReference type="NCBI Taxonomy" id="1915356"/>
    <lineage>
        <taxon>Eukaryota</taxon>
        <taxon>Metamonada</taxon>
        <taxon>Parabasalia</taxon>
        <taxon>Tritrichomonadida</taxon>
        <taxon>Tritrichomonadidae</taxon>
        <taxon>Tritrichomonas</taxon>
    </lineage>
</organism>
<dbReference type="EMBL" id="JAPFFF010000001">
    <property type="protein sequence ID" value="KAK8898846.1"/>
    <property type="molecule type" value="Genomic_DNA"/>
</dbReference>
<protein>
    <recommendedName>
        <fullName evidence="1">DDE-1 domain-containing protein</fullName>
    </recommendedName>
</protein>
<dbReference type="Pfam" id="PF03184">
    <property type="entry name" value="DDE_1"/>
    <property type="match status" value="1"/>
</dbReference>
<dbReference type="InterPro" id="IPR004875">
    <property type="entry name" value="DDE_SF_endonuclease_dom"/>
</dbReference>
<dbReference type="Proteomes" id="UP001470230">
    <property type="component" value="Unassembled WGS sequence"/>
</dbReference>
<feature type="domain" description="DDE-1" evidence="1">
    <location>
        <begin position="116"/>
        <end position="212"/>
    </location>
</feature>
<proteinExistence type="predicted"/>
<reference evidence="2 3" key="1">
    <citation type="submission" date="2024-04" db="EMBL/GenBank/DDBJ databases">
        <title>Tritrichomonas musculus Genome.</title>
        <authorList>
            <person name="Alves-Ferreira E."/>
            <person name="Grigg M."/>
            <person name="Lorenzi H."/>
            <person name="Galac M."/>
        </authorList>
    </citation>
    <scope>NUCLEOTIDE SEQUENCE [LARGE SCALE GENOMIC DNA]</scope>
    <source>
        <strain evidence="2 3">EAF2021</strain>
    </source>
</reference>
<evidence type="ECO:0000259" key="1">
    <source>
        <dbReference type="Pfam" id="PF03184"/>
    </source>
</evidence>
<evidence type="ECO:0000313" key="2">
    <source>
        <dbReference type="EMBL" id="KAK8898846.1"/>
    </source>
</evidence>
<sequence>MKSASVDDQRSSLSLKAINQYINAVLDALKKITDLRLLLKMDECGLSKRSQYKKRRTCVFLKNCDVPPLWHANNDIYHISWVCCISAACSWTRHMLISTRKLMDPDFSETFLNDFAEYTSSLKGYMVTENMIKWVQDILIPYVTQIRLEINDETHPVVLIFDNLYQHMSSEVMAEFDKIQPVILIPLPPHSSHVAQPCDSCVFGSSKTRFNQLTNDTTKTRFTAKLCRIKKAIEQTISKETVLASWQHCGFKIGIKDGICSSIEFTKEFQHKLRSMAVDQNQEKNAESGH</sequence>
<name>A0ABR2L778_9EUKA</name>
<comment type="caution">
    <text evidence="2">The sequence shown here is derived from an EMBL/GenBank/DDBJ whole genome shotgun (WGS) entry which is preliminary data.</text>
</comment>
<evidence type="ECO:0000313" key="3">
    <source>
        <dbReference type="Proteomes" id="UP001470230"/>
    </source>
</evidence>